<evidence type="ECO:0000256" key="1">
    <source>
        <dbReference type="HAMAP-Rule" id="MF_00691"/>
    </source>
</evidence>
<comment type="similarity">
    <text evidence="1">Belongs to the LamB/PxpA family.</text>
</comment>
<sequence length="256" mass="27315">MIIDLNCDMGEGFGPWPMGDDEAMLDIVSSANIACGFHAGDPSIMFRTAETAKRKGVAVGAHPGFNDLHGFGRRMIRGDSPAEIERMIAYQIGAMQAVASLAGHKVTYVKVHGALNNMANEDESLALAIARAIKGVDASLINMCMPGLLMEKASHDVGIPVVREIFADRTYEDNGTLTSRKKPGSVLHDAEFAAERILRAVQDKAITTVSGKRIPVEIDTICVHGDEPSAVAMARTVRAKLEANGVTIAPFSQTGL</sequence>
<keyword evidence="1" id="KW-0547">Nucleotide-binding</keyword>
<dbReference type="AlphaFoldDB" id="A0A7W4YWB1"/>
<gene>
    <name evidence="1" type="primary">pxpA</name>
    <name evidence="2" type="ORF">FHR70_000853</name>
</gene>
<proteinExistence type="inferred from homology"/>
<dbReference type="HAMAP" id="MF_00691">
    <property type="entry name" value="PxpA"/>
    <property type="match status" value="1"/>
</dbReference>
<name>A0A7W4YWB1_9HYPH</name>
<keyword evidence="1" id="KW-0067">ATP-binding</keyword>
<dbReference type="PANTHER" id="PTHR30292:SF0">
    <property type="entry name" value="5-OXOPROLINASE SUBUNIT A"/>
    <property type="match status" value="1"/>
</dbReference>
<comment type="caution">
    <text evidence="2">The sequence shown here is derived from an EMBL/GenBank/DDBJ whole genome shotgun (WGS) entry which is preliminary data.</text>
</comment>
<dbReference type="InterPro" id="IPR005501">
    <property type="entry name" value="LamB/YcsF/PxpA-like"/>
</dbReference>
<dbReference type="EC" id="3.5.2.9" evidence="1"/>
<dbReference type="SUPFAM" id="SSF88713">
    <property type="entry name" value="Glycoside hydrolase/deacetylase"/>
    <property type="match status" value="1"/>
</dbReference>
<comment type="subunit">
    <text evidence="1">Forms a complex composed of PxpA, PxpB and PxpC.</text>
</comment>
<keyword evidence="1" id="KW-0378">Hydrolase</keyword>
<evidence type="ECO:0000313" key="3">
    <source>
        <dbReference type="Proteomes" id="UP000532010"/>
    </source>
</evidence>
<dbReference type="NCBIfam" id="NF003814">
    <property type="entry name" value="PRK05406.1-3"/>
    <property type="match status" value="1"/>
</dbReference>
<dbReference type="Gene3D" id="3.20.20.370">
    <property type="entry name" value="Glycoside hydrolase/deacetylase"/>
    <property type="match status" value="1"/>
</dbReference>
<dbReference type="GO" id="GO:0005524">
    <property type="term" value="F:ATP binding"/>
    <property type="evidence" value="ECO:0007669"/>
    <property type="project" value="UniProtKB-UniRule"/>
</dbReference>
<dbReference type="GO" id="GO:0017168">
    <property type="term" value="F:5-oxoprolinase (ATP-hydrolyzing) activity"/>
    <property type="evidence" value="ECO:0007669"/>
    <property type="project" value="UniProtKB-UniRule"/>
</dbReference>
<comment type="function">
    <text evidence="1">Catalyzes the cleavage of 5-oxoproline to form L-glutamate coupled to the hydrolysis of ATP to ADP and inorganic phosphate.</text>
</comment>
<protein>
    <recommendedName>
        <fullName evidence="1">5-oxoprolinase subunit A</fullName>
        <shortName evidence="1">5-OPase subunit A</shortName>
        <ecNumber evidence="1">3.5.2.9</ecNumber>
    </recommendedName>
    <alternativeName>
        <fullName evidence="1">5-oxoprolinase (ATP-hydrolyzing) subunit A</fullName>
    </alternativeName>
</protein>
<dbReference type="Proteomes" id="UP000532010">
    <property type="component" value="Unassembled WGS sequence"/>
</dbReference>
<evidence type="ECO:0000313" key="2">
    <source>
        <dbReference type="EMBL" id="MBB3017813.1"/>
    </source>
</evidence>
<keyword evidence="3" id="KW-1185">Reference proteome</keyword>
<organism evidence="2 3">
    <name type="scientific">Microvirga lupini</name>
    <dbReference type="NCBI Taxonomy" id="420324"/>
    <lineage>
        <taxon>Bacteria</taxon>
        <taxon>Pseudomonadati</taxon>
        <taxon>Pseudomonadota</taxon>
        <taxon>Alphaproteobacteria</taxon>
        <taxon>Hyphomicrobiales</taxon>
        <taxon>Methylobacteriaceae</taxon>
        <taxon>Microvirga</taxon>
    </lineage>
</organism>
<dbReference type="NCBIfam" id="NF003816">
    <property type="entry name" value="PRK05406.1-5"/>
    <property type="match status" value="1"/>
</dbReference>
<accession>A0A7W4YWB1</accession>
<dbReference type="PANTHER" id="PTHR30292">
    <property type="entry name" value="UNCHARACTERIZED PROTEIN YBGL-RELATED"/>
    <property type="match status" value="1"/>
</dbReference>
<comment type="catalytic activity">
    <reaction evidence="1">
        <text>5-oxo-L-proline + ATP + 2 H2O = L-glutamate + ADP + phosphate + H(+)</text>
        <dbReference type="Rhea" id="RHEA:10348"/>
        <dbReference type="ChEBI" id="CHEBI:15377"/>
        <dbReference type="ChEBI" id="CHEBI:15378"/>
        <dbReference type="ChEBI" id="CHEBI:29985"/>
        <dbReference type="ChEBI" id="CHEBI:30616"/>
        <dbReference type="ChEBI" id="CHEBI:43474"/>
        <dbReference type="ChEBI" id="CHEBI:58402"/>
        <dbReference type="ChEBI" id="CHEBI:456216"/>
        <dbReference type="EC" id="3.5.2.9"/>
    </reaction>
</comment>
<dbReference type="CDD" id="cd10787">
    <property type="entry name" value="LamB_YcsF_like"/>
    <property type="match status" value="1"/>
</dbReference>
<dbReference type="EMBL" id="JACHWB010000001">
    <property type="protein sequence ID" value="MBB3017813.1"/>
    <property type="molecule type" value="Genomic_DNA"/>
</dbReference>
<dbReference type="RefSeq" id="WP_183447406.1">
    <property type="nucleotide sequence ID" value="NZ_JACHWB010000001.1"/>
</dbReference>
<reference evidence="2 3" key="1">
    <citation type="submission" date="2020-08" db="EMBL/GenBank/DDBJ databases">
        <title>The Agave Microbiome: Exploring the role of microbial communities in plant adaptations to desert environments.</title>
        <authorList>
            <person name="Partida-Martinez L.P."/>
        </authorList>
    </citation>
    <scope>NUCLEOTIDE SEQUENCE [LARGE SCALE GENOMIC DNA]</scope>
    <source>
        <strain evidence="2 3">AT3.9</strain>
    </source>
</reference>
<dbReference type="InterPro" id="IPR011330">
    <property type="entry name" value="Glyco_hydro/deAcase_b/a-brl"/>
</dbReference>
<dbReference type="Pfam" id="PF03746">
    <property type="entry name" value="LamB_YcsF"/>
    <property type="match status" value="1"/>
</dbReference>
<dbReference type="GO" id="GO:0005975">
    <property type="term" value="P:carbohydrate metabolic process"/>
    <property type="evidence" value="ECO:0007669"/>
    <property type="project" value="InterPro"/>
</dbReference>